<feature type="transmembrane region" description="Helical" evidence="2">
    <location>
        <begin position="79"/>
        <end position="100"/>
    </location>
</feature>
<keyword evidence="2" id="KW-0812">Transmembrane</keyword>
<protein>
    <recommendedName>
        <fullName evidence="3">DUF6787 domain-containing protein</fullName>
    </recommendedName>
</protein>
<dbReference type="SUPFAM" id="SSF103473">
    <property type="entry name" value="MFS general substrate transporter"/>
    <property type="match status" value="1"/>
</dbReference>
<dbReference type="Pfam" id="PF20584">
    <property type="entry name" value="DUF6787"/>
    <property type="match status" value="1"/>
</dbReference>
<evidence type="ECO:0000256" key="1">
    <source>
        <dbReference type="SAM" id="MobiDB-lite"/>
    </source>
</evidence>
<dbReference type="InterPro" id="IPR036259">
    <property type="entry name" value="MFS_trans_sf"/>
</dbReference>
<evidence type="ECO:0000259" key="3">
    <source>
        <dbReference type="Pfam" id="PF20584"/>
    </source>
</evidence>
<feature type="region of interest" description="Disordered" evidence="1">
    <location>
        <begin position="1"/>
        <end position="24"/>
    </location>
</feature>
<gene>
    <name evidence="4" type="ORF">INT43_007862</name>
</gene>
<sequence>MADSTDQDSLTGNQHEQSEPVPTLKEKMKQPRFWFIWLVRLLVFSVTGSLTVRLTSLFVHKVLGMDGAFKSAPWFPYRIVFIISTLPIYTILIVTIGTLAGQRLYFSRIAQHIWGCCIPGNCFCRRRDDNVDARQPLLEEV</sequence>
<evidence type="ECO:0000313" key="5">
    <source>
        <dbReference type="Proteomes" id="UP000654370"/>
    </source>
</evidence>
<feature type="transmembrane region" description="Helical" evidence="2">
    <location>
        <begin position="34"/>
        <end position="59"/>
    </location>
</feature>
<dbReference type="AlphaFoldDB" id="A0A8H7PNV5"/>
<feature type="domain" description="DUF6787" evidence="3">
    <location>
        <begin position="41"/>
        <end position="114"/>
    </location>
</feature>
<dbReference type="OrthoDB" id="270912at2759"/>
<reference evidence="4" key="1">
    <citation type="submission" date="2020-12" db="EMBL/GenBank/DDBJ databases">
        <title>Metabolic potential, ecology and presence of endohyphal bacteria is reflected in genomic diversity of Mucoromycotina.</title>
        <authorList>
            <person name="Muszewska A."/>
            <person name="Okrasinska A."/>
            <person name="Steczkiewicz K."/>
            <person name="Drgas O."/>
            <person name="Orlowska M."/>
            <person name="Perlinska-Lenart U."/>
            <person name="Aleksandrzak-Piekarczyk T."/>
            <person name="Szatraj K."/>
            <person name="Zielenkiewicz U."/>
            <person name="Pilsyk S."/>
            <person name="Malc E."/>
            <person name="Mieczkowski P."/>
            <person name="Kruszewska J.S."/>
            <person name="Biernat P."/>
            <person name="Pawlowska J."/>
        </authorList>
    </citation>
    <scope>NUCLEOTIDE SEQUENCE</scope>
    <source>
        <strain evidence="4">WA0000067209</strain>
    </source>
</reference>
<accession>A0A8H7PNV5</accession>
<dbReference type="EMBL" id="JAEPQZ010000009">
    <property type="protein sequence ID" value="KAG2177205.1"/>
    <property type="molecule type" value="Genomic_DNA"/>
</dbReference>
<evidence type="ECO:0000313" key="4">
    <source>
        <dbReference type="EMBL" id="KAG2177205.1"/>
    </source>
</evidence>
<dbReference type="InterPro" id="IPR046714">
    <property type="entry name" value="DUF6787"/>
</dbReference>
<evidence type="ECO:0000256" key="2">
    <source>
        <dbReference type="SAM" id="Phobius"/>
    </source>
</evidence>
<keyword evidence="2" id="KW-1133">Transmembrane helix</keyword>
<keyword evidence="5" id="KW-1185">Reference proteome</keyword>
<keyword evidence="2" id="KW-0472">Membrane</keyword>
<comment type="caution">
    <text evidence="4">The sequence shown here is derived from an EMBL/GenBank/DDBJ whole genome shotgun (WGS) entry which is preliminary data.</text>
</comment>
<proteinExistence type="predicted"/>
<organism evidence="4 5">
    <name type="scientific">Mortierella isabellina</name>
    <name type="common">Filamentous fungus</name>
    <name type="synonym">Umbelopsis isabellina</name>
    <dbReference type="NCBI Taxonomy" id="91625"/>
    <lineage>
        <taxon>Eukaryota</taxon>
        <taxon>Fungi</taxon>
        <taxon>Fungi incertae sedis</taxon>
        <taxon>Mucoromycota</taxon>
        <taxon>Mucoromycotina</taxon>
        <taxon>Umbelopsidomycetes</taxon>
        <taxon>Umbelopsidales</taxon>
        <taxon>Umbelopsidaceae</taxon>
        <taxon>Umbelopsis</taxon>
    </lineage>
</organism>
<dbReference type="Proteomes" id="UP000654370">
    <property type="component" value="Unassembled WGS sequence"/>
</dbReference>
<name>A0A8H7PNV5_MORIS</name>